<protein>
    <submittedName>
        <fullName evidence="5">Classical arabinogalactan protein 4-like</fullName>
    </submittedName>
</protein>
<evidence type="ECO:0000256" key="3">
    <source>
        <dbReference type="SAM" id="SignalP"/>
    </source>
</evidence>
<keyword evidence="4" id="KW-1185">Reference proteome</keyword>
<dbReference type="RefSeq" id="XP_039119137.1">
    <property type="nucleotide sequence ID" value="XM_039263203.1"/>
</dbReference>
<feature type="signal peptide" evidence="3">
    <location>
        <begin position="1"/>
        <end position="23"/>
    </location>
</feature>
<evidence type="ECO:0000313" key="5">
    <source>
        <dbReference type="RefSeq" id="XP_039119137.1"/>
    </source>
</evidence>
<keyword evidence="2" id="KW-0472">Membrane</keyword>
<evidence type="ECO:0000256" key="1">
    <source>
        <dbReference type="SAM" id="MobiDB-lite"/>
    </source>
</evidence>
<gene>
    <name evidence="5" type="primary">LOC120255367</name>
</gene>
<keyword evidence="3" id="KW-0732">Signal</keyword>
<feature type="chain" id="PRO_5044223999" evidence="3">
    <location>
        <begin position="24"/>
        <end position="166"/>
    </location>
</feature>
<proteinExistence type="predicted"/>
<evidence type="ECO:0000256" key="2">
    <source>
        <dbReference type="SAM" id="Phobius"/>
    </source>
</evidence>
<name>A0AB40AVX2_DIOCR</name>
<dbReference type="Proteomes" id="UP001515500">
    <property type="component" value="Unplaced"/>
</dbReference>
<feature type="transmembrane region" description="Helical" evidence="2">
    <location>
        <begin position="101"/>
        <end position="122"/>
    </location>
</feature>
<organism evidence="4 5">
    <name type="scientific">Dioscorea cayennensis subsp. rotundata</name>
    <name type="common">White Guinea yam</name>
    <name type="synonym">Dioscorea rotundata</name>
    <dbReference type="NCBI Taxonomy" id="55577"/>
    <lineage>
        <taxon>Eukaryota</taxon>
        <taxon>Viridiplantae</taxon>
        <taxon>Streptophyta</taxon>
        <taxon>Embryophyta</taxon>
        <taxon>Tracheophyta</taxon>
        <taxon>Spermatophyta</taxon>
        <taxon>Magnoliopsida</taxon>
        <taxon>Liliopsida</taxon>
        <taxon>Dioscoreales</taxon>
        <taxon>Dioscoreaceae</taxon>
        <taxon>Dioscorea</taxon>
    </lineage>
</organism>
<dbReference type="AlphaFoldDB" id="A0AB40AVX2"/>
<accession>A0AB40AVX2</accession>
<reference evidence="5" key="1">
    <citation type="submission" date="2025-08" db="UniProtKB">
        <authorList>
            <consortium name="RefSeq"/>
        </authorList>
    </citation>
    <scope>IDENTIFICATION</scope>
</reference>
<feature type="region of interest" description="Disordered" evidence="1">
    <location>
        <begin position="46"/>
        <end position="66"/>
    </location>
</feature>
<keyword evidence="2" id="KW-1133">Transmembrane helix</keyword>
<dbReference type="PRINTS" id="PR01217">
    <property type="entry name" value="PRICHEXTENSN"/>
</dbReference>
<dbReference type="GeneID" id="120255367"/>
<sequence length="166" mass="18540">MSTKLSHIIPSLLLLFFVISTNGWDQSESPPECPYPCLPPPTSVTNCPPPPPSPPTEPVVYPSPPPPTPPYLPSPAFPSPYLPFYPPPYVSFPAPPPPNPILPYFPLVLHNTAVILIIFFVFSFHKKAWSFACNGSCRNQMAHLKHKEIQITNEDYKIELEWDGHA</sequence>
<evidence type="ECO:0000313" key="4">
    <source>
        <dbReference type="Proteomes" id="UP001515500"/>
    </source>
</evidence>
<keyword evidence="2" id="KW-0812">Transmembrane</keyword>